<dbReference type="Proteomes" id="UP000185657">
    <property type="component" value="Unassembled WGS sequence"/>
</dbReference>
<dbReference type="OrthoDB" id="271711at2"/>
<dbReference type="InterPro" id="IPR008927">
    <property type="entry name" value="6-PGluconate_DH-like_C_sf"/>
</dbReference>
<dbReference type="GO" id="GO:0008866">
    <property type="term" value="F:fructuronate reductase activity"/>
    <property type="evidence" value="ECO:0007669"/>
    <property type="project" value="TreeGrafter"/>
</dbReference>
<dbReference type="KEGG" id="hyl:LPB072_06635"/>
<dbReference type="Gene3D" id="1.10.1040.10">
    <property type="entry name" value="N-(1-d-carboxylethyl)-l-norvaline Dehydrogenase, domain 2"/>
    <property type="match status" value="1"/>
</dbReference>
<dbReference type="AlphaFoldDB" id="A0A167HB72"/>
<dbReference type="InterPro" id="IPR050025">
    <property type="entry name" value="DalD"/>
</dbReference>
<evidence type="ECO:0000313" key="5">
    <source>
        <dbReference type="EMBL" id="OAD40641.1"/>
    </source>
</evidence>
<organism evidence="4 7">
    <name type="scientific">Hydrogenophaga crassostreae</name>
    <dbReference type="NCBI Taxonomy" id="1763535"/>
    <lineage>
        <taxon>Bacteria</taxon>
        <taxon>Pseudomonadati</taxon>
        <taxon>Pseudomonadota</taxon>
        <taxon>Betaproteobacteria</taxon>
        <taxon>Burkholderiales</taxon>
        <taxon>Comamonadaceae</taxon>
        <taxon>Hydrogenophaga</taxon>
    </lineage>
</organism>
<evidence type="ECO:0000313" key="7">
    <source>
        <dbReference type="Proteomes" id="UP000185680"/>
    </source>
</evidence>
<dbReference type="EMBL" id="CP017476">
    <property type="protein sequence ID" value="AOW15437.1"/>
    <property type="molecule type" value="Genomic_DNA"/>
</dbReference>
<sequence length="469" mass="51363">MLHLGLGSFHRAHQAVYLHELQKTGDRSWTLAGGNIRPDMADTIAALQAAGGAYTLETISPAGEHHYERITSISQVISYTPDLSGLIAQGSKAETKIISFTVTEAGYYLDAKNRLDLDTFADLRSDLDAVRAGQPGTTIYGALTAILRARRAANAGPVTLLNCDNLRHNGERSRGGLLQFLELIGDAELLAWVQTNTTNPNAMVDRITPRPTPDVRERVLAATGVDDPAALMGESFIQWVIEDRFIAGHPAWETVGVEMVKSVDAYEEAKIRLLNATHSCIAWAGTLINYLYIHEGTQNPVIRRLAYDYVTDDVIPVLDTPEAPCPLNLPKYRDVVLDRFANPAIQDTNQRVAMDGFSKMPGFIAPTIRQRLARGEGIESVAMLPALFLAYLKRWHAGKIPYTYQDQAMDPAVAHAMCEAADPIAAFCADAPLWGGLAEDPRLVEAVRRASERVVRFITAHTGVNPEKA</sequence>
<dbReference type="SUPFAM" id="SSF48179">
    <property type="entry name" value="6-phosphogluconate dehydrogenase C-terminal domain-like"/>
    <property type="match status" value="1"/>
</dbReference>
<dbReference type="Proteomes" id="UP000185680">
    <property type="component" value="Chromosome"/>
</dbReference>
<dbReference type="Pfam" id="PF01232">
    <property type="entry name" value="Mannitol_dh"/>
    <property type="match status" value="1"/>
</dbReference>
<dbReference type="PANTHER" id="PTHR43362:SF7">
    <property type="entry name" value="D-MANNONATE OXIDOREDUCTASE"/>
    <property type="match status" value="1"/>
</dbReference>
<dbReference type="PRINTS" id="PR00084">
    <property type="entry name" value="MTLDHDRGNASE"/>
</dbReference>
<dbReference type="InterPro" id="IPR013131">
    <property type="entry name" value="Mannitol_DH_N"/>
</dbReference>
<keyword evidence="1" id="KW-0560">Oxidoreductase</keyword>
<dbReference type="STRING" id="1763535.LPB072_06635"/>
<keyword evidence="6" id="KW-1185">Reference proteome</keyword>
<dbReference type="InterPro" id="IPR036291">
    <property type="entry name" value="NAD(P)-bd_dom_sf"/>
</dbReference>
<evidence type="ECO:0000256" key="1">
    <source>
        <dbReference type="ARBA" id="ARBA00023002"/>
    </source>
</evidence>
<dbReference type="Pfam" id="PF08125">
    <property type="entry name" value="Mannitol_dh_C"/>
    <property type="match status" value="1"/>
</dbReference>
<proteinExistence type="predicted"/>
<dbReference type="GO" id="GO:0042840">
    <property type="term" value="P:D-glucuronate catabolic process"/>
    <property type="evidence" value="ECO:0007669"/>
    <property type="project" value="TreeGrafter"/>
</dbReference>
<accession>A0A167HB72</accession>
<dbReference type="InterPro" id="IPR050988">
    <property type="entry name" value="Mannitol_DH/Oxidoreductase"/>
</dbReference>
<feature type="domain" description="Mannitol dehydrogenase N-terminal" evidence="2">
    <location>
        <begin position="2"/>
        <end position="253"/>
    </location>
</feature>
<evidence type="ECO:0000259" key="3">
    <source>
        <dbReference type="Pfam" id="PF08125"/>
    </source>
</evidence>
<dbReference type="InterPro" id="IPR013328">
    <property type="entry name" value="6PGD_dom2"/>
</dbReference>
<evidence type="ECO:0000313" key="4">
    <source>
        <dbReference type="EMBL" id="AOW15437.1"/>
    </source>
</evidence>
<feature type="domain" description="Mannitol dehydrogenase C-terminal" evidence="3">
    <location>
        <begin position="263"/>
        <end position="454"/>
    </location>
</feature>
<name>A0A167HB72_9BURK</name>
<dbReference type="Gene3D" id="3.40.50.720">
    <property type="entry name" value="NAD(P)-binding Rossmann-like Domain"/>
    <property type="match status" value="1"/>
</dbReference>
<reference evidence="4 7" key="2">
    <citation type="submission" date="2016-10" db="EMBL/GenBank/DDBJ databases">
        <title>Hydorgenophaga sp. LPB0072 isolated from gastropod.</title>
        <authorList>
            <person name="Kim E."/>
            <person name="Yi H."/>
        </authorList>
    </citation>
    <scope>NUCLEOTIDE SEQUENCE [LARGE SCALE GENOMIC DNA]</scope>
    <source>
        <strain evidence="4 7">LPB0072</strain>
    </source>
</reference>
<dbReference type="InterPro" id="IPR000669">
    <property type="entry name" value="Mannitol_DH"/>
</dbReference>
<dbReference type="EMBL" id="LVWD01000030">
    <property type="protein sequence ID" value="OAD40641.1"/>
    <property type="molecule type" value="Genomic_DNA"/>
</dbReference>
<dbReference type="PANTHER" id="PTHR43362">
    <property type="entry name" value="MANNITOL DEHYDROGENASE DSF1-RELATED"/>
    <property type="match status" value="1"/>
</dbReference>
<evidence type="ECO:0000313" key="6">
    <source>
        <dbReference type="Proteomes" id="UP000185657"/>
    </source>
</evidence>
<gene>
    <name evidence="4" type="ORF">LPB072_06635</name>
    <name evidence="5" type="ORF">LPB72_16120</name>
</gene>
<dbReference type="NCBIfam" id="NF043014">
    <property type="entry name" value="DArabDhDalD"/>
    <property type="match status" value="1"/>
</dbReference>
<reference evidence="5 6" key="1">
    <citation type="submission" date="2016-02" db="EMBL/GenBank/DDBJ databases">
        <title>Draft genome sequence of Hydrogenophaga sp. LPB0072.</title>
        <authorList>
            <person name="Shin S.-K."/>
            <person name="Yi H."/>
        </authorList>
    </citation>
    <scope>NUCLEOTIDE SEQUENCE [LARGE SCALE GENOMIC DNA]</scope>
    <source>
        <strain evidence="5 6">LPB0072</strain>
    </source>
</reference>
<protein>
    <submittedName>
        <fullName evidence="4">D-arabinitol 4-dehydrogenase</fullName>
    </submittedName>
</protein>
<dbReference type="InterPro" id="IPR013118">
    <property type="entry name" value="Mannitol_DH_C"/>
</dbReference>
<evidence type="ECO:0000259" key="2">
    <source>
        <dbReference type="Pfam" id="PF01232"/>
    </source>
</evidence>
<dbReference type="SUPFAM" id="SSF51735">
    <property type="entry name" value="NAD(P)-binding Rossmann-fold domains"/>
    <property type="match status" value="1"/>
</dbReference>